<organism evidence="1 2">
    <name type="scientific">Roseivirga pacifica</name>
    <dbReference type="NCBI Taxonomy" id="1267423"/>
    <lineage>
        <taxon>Bacteria</taxon>
        <taxon>Pseudomonadati</taxon>
        <taxon>Bacteroidota</taxon>
        <taxon>Cytophagia</taxon>
        <taxon>Cytophagales</taxon>
        <taxon>Roseivirgaceae</taxon>
        <taxon>Roseivirga</taxon>
    </lineage>
</organism>
<dbReference type="AlphaFoldDB" id="A0A1I0QUZ1"/>
<proteinExistence type="predicted"/>
<evidence type="ECO:0000313" key="2">
    <source>
        <dbReference type="Proteomes" id="UP000199437"/>
    </source>
</evidence>
<sequence>MRKIVFLALVLGVSISLKAQYYEEDVKEATFPKFSAKVLPTGLMGHFPTYSISLEHSVLKSMAIEYRLGLVYDGNYLTNDYTYFFNKGGVKSSVMFQLPIKKGERIVNYFGVEPFFNSLNFDRRRTFEIGCGVNCSYFSEVTYGVSRQDLGVRVSYGTLFYLSEVVFLEFSAGVGAQVSKFSPDNRKPQDILVEYGDGQYAEDERRSSPAVDATIKIGFVILK</sequence>
<dbReference type="Proteomes" id="UP000199437">
    <property type="component" value="Unassembled WGS sequence"/>
</dbReference>
<dbReference type="GeneID" id="99987432"/>
<dbReference type="EMBL" id="FOIR01000002">
    <property type="protein sequence ID" value="SEW31379.1"/>
    <property type="molecule type" value="Genomic_DNA"/>
</dbReference>
<dbReference type="OrthoDB" id="980291at2"/>
<evidence type="ECO:0000313" key="1">
    <source>
        <dbReference type="EMBL" id="SEW31379.1"/>
    </source>
</evidence>
<name>A0A1I0QUZ1_9BACT</name>
<accession>A0A1I0QUZ1</accession>
<evidence type="ECO:0008006" key="3">
    <source>
        <dbReference type="Google" id="ProtNLM"/>
    </source>
</evidence>
<protein>
    <recommendedName>
        <fullName evidence="3">Outer membrane protein beta-barrel domain-containing protein</fullName>
    </recommendedName>
</protein>
<reference evidence="2" key="1">
    <citation type="submission" date="2016-10" db="EMBL/GenBank/DDBJ databases">
        <authorList>
            <person name="Varghese N."/>
            <person name="Submissions S."/>
        </authorList>
    </citation>
    <scope>NUCLEOTIDE SEQUENCE [LARGE SCALE GENOMIC DNA]</scope>
    <source>
        <strain evidence="2">CGMCC 1.12402</strain>
    </source>
</reference>
<keyword evidence="2" id="KW-1185">Reference proteome</keyword>
<gene>
    <name evidence="1" type="ORF">SAMN05216290_2743</name>
</gene>
<dbReference type="RefSeq" id="WP_090259129.1">
    <property type="nucleotide sequence ID" value="NZ_FOIR01000002.1"/>
</dbReference>